<name>A0ABR0LT01_9PEZI</name>
<gene>
    <name evidence="3" type="primary">SCT1_2</name>
    <name evidence="3" type="ORF">LTR16_010672</name>
</gene>
<evidence type="ECO:0000256" key="1">
    <source>
        <dbReference type="SAM" id="MobiDB-lite"/>
    </source>
</evidence>
<feature type="region of interest" description="Disordered" evidence="1">
    <location>
        <begin position="94"/>
        <end position="160"/>
    </location>
</feature>
<keyword evidence="2" id="KW-1133">Transmembrane helix</keyword>
<organism evidence="3 4">
    <name type="scientific">Cryomyces antarcticus</name>
    <dbReference type="NCBI Taxonomy" id="329879"/>
    <lineage>
        <taxon>Eukaryota</taxon>
        <taxon>Fungi</taxon>
        <taxon>Dikarya</taxon>
        <taxon>Ascomycota</taxon>
        <taxon>Pezizomycotina</taxon>
        <taxon>Dothideomycetes</taxon>
        <taxon>Dothideomycetes incertae sedis</taxon>
        <taxon>Cryomyces</taxon>
    </lineage>
</organism>
<evidence type="ECO:0000256" key="2">
    <source>
        <dbReference type="SAM" id="Phobius"/>
    </source>
</evidence>
<keyword evidence="2" id="KW-0812">Transmembrane</keyword>
<dbReference type="EMBL" id="JAVRRA010011307">
    <property type="protein sequence ID" value="KAK5240412.1"/>
    <property type="molecule type" value="Genomic_DNA"/>
</dbReference>
<dbReference type="InterPro" id="IPR052744">
    <property type="entry name" value="GPAT/DAPAT"/>
</dbReference>
<feature type="non-terminal residue" evidence="3">
    <location>
        <position position="160"/>
    </location>
</feature>
<evidence type="ECO:0000313" key="4">
    <source>
        <dbReference type="Proteomes" id="UP001357485"/>
    </source>
</evidence>
<keyword evidence="3" id="KW-0808">Transferase</keyword>
<keyword evidence="4" id="KW-1185">Reference proteome</keyword>
<protein>
    <submittedName>
        <fullName evidence="3">Glycerol-3-phosphate/dihydroxyacetone phosphate acyltransferase</fullName>
    </submittedName>
</protein>
<dbReference type="Proteomes" id="UP001357485">
    <property type="component" value="Unassembled WGS sequence"/>
</dbReference>
<keyword evidence="3" id="KW-0012">Acyltransferase</keyword>
<dbReference type="GO" id="GO:0016746">
    <property type="term" value="F:acyltransferase activity"/>
    <property type="evidence" value="ECO:0007669"/>
    <property type="project" value="UniProtKB-KW"/>
</dbReference>
<evidence type="ECO:0000313" key="3">
    <source>
        <dbReference type="EMBL" id="KAK5240412.1"/>
    </source>
</evidence>
<keyword evidence="2" id="KW-0472">Membrane</keyword>
<feature type="transmembrane region" description="Helical" evidence="2">
    <location>
        <begin position="6"/>
        <end position="28"/>
    </location>
</feature>
<reference evidence="3 4" key="1">
    <citation type="submission" date="2023-08" db="EMBL/GenBank/DDBJ databases">
        <title>Black Yeasts Isolated from many extreme environments.</title>
        <authorList>
            <person name="Coleine C."/>
            <person name="Stajich J.E."/>
            <person name="Selbmann L."/>
        </authorList>
    </citation>
    <scope>NUCLEOTIDE SEQUENCE [LARGE SCALE GENOMIC DNA]</scope>
    <source>
        <strain evidence="3 4">CCFEE 536</strain>
    </source>
</reference>
<sequence>MPDYVPLWAVVLFGYGFFPAITFAALRFGETGMDIAKSLRPLILSLNPSSGNTLVKLRQKRAALAAEVTDAINTLGPEMFPDFDAARIVADPFLGESPSTPTTPTHRRSRSRSNSDGFNLEDEQSPTLGHSRSGTADASIGGGSGASNHQLPRNDSFKYL</sequence>
<accession>A0ABR0LT01</accession>
<dbReference type="PANTHER" id="PTHR31605:SF0">
    <property type="entry name" value="GLYCEROL-3-PHOSPHATE O-ACYLTRANSFERASE 1"/>
    <property type="match status" value="1"/>
</dbReference>
<proteinExistence type="predicted"/>
<dbReference type="PANTHER" id="PTHR31605">
    <property type="entry name" value="GLYCEROL-3-PHOSPHATE O-ACYLTRANSFERASE 1"/>
    <property type="match status" value="1"/>
</dbReference>
<comment type="caution">
    <text evidence="3">The sequence shown here is derived from an EMBL/GenBank/DDBJ whole genome shotgun (WGS) entry which is preliminary data.</text>
</comment>